<comment type="caution">
    <text evidence="4">The sequence shown here is derived from an EMBL/GenBank/DDBJ whole genome shotgun (WGS) entry which is preliminary data.</text>
</comment>
<proteinExistence type="predicted"/>
<keyword evidence="2" id="KW-0067">ATP-binding</keyword>
<name>A0AAW1QY14_9CHLO</name>
<dbReference type="Proteomes" id="UP001438707">
    <property type="component" value="Unassembled WGS sequence"/>
</dbReference>
<dbReference type="EMBL" id="JALJOS010000022">
    <property type="protein sequence ID" value="KAK9826074.1"/>
    <property type="molecule type" value="Genomic_DNA"/>
</dbReference>
<dbReference type="PROSITE" id="PS50893">
    <property type="entry name" value="ABC_TRANSPORTER_2"/>
    <property type="match status" value="1"/>
</dbReference>
<reference evidence="4 5" key="1">
    <citation type="journal article" date="2024" name="Nat. Commun.">
        <title>Phylogenomics reveals the evolutionary origins of lichenization in chlorophyte algae.</title>
        <authorList>
            <person name="Puginier C."/>
            <person name="Libourel C."/>
            <person name="Otte J."/>
            <person name="Skaloud P."/>
            <person name="Haon M."/>
            <person name="Grisel S."/>
            <person name="Petersen M."/>
            <person name="Berrin J.G."/>
            <person name="Delaux P.M."/>
            <person name="Dal Grande F."/>
            <person name="Keller J."/>
        </authorList>
    </citation>
    <scope>NUCLEOTIDE SEQUENCE [LARGE SCALE GENOMIC DNA]</scope>
    <source>
        <strain evidence="4 5">SAG 2145</strain>
    </source>
</reference>
<dbReference type="SUPFAM" id="SSF52540">
    <property type="entry name" value="P-loop containing nucleoside triphosphate hydrolases"/>
    <property type="match status" value="1"/>
</dbReference>
<dbReference type="InterPro" id="IPR027417">
    <property type="entry name" value="P-loop_NTPase"/>
</dbReference>
<dbReference type="Pfam" id="PF00005">
    <property type="entry name" value="ABC_tran"/>
    <property type="match status" value="1"/>
</dbReference>
<evidence type="ECO:0000313" key="4">
    <source>
        <dbReference type="EMBL" id="KAK9826074.1"/>
    </source>
</evidence>
<dbReference type="InterPro" id="IPR003439">
    <property type="entry name" value="ABC_transporter-like_ATP-bd"/>
</dbReference>
<protein>
    <recommendedName>
        <fullName evidence="3">ABC transporter domain-containing protein</fullName>
    </recommendedName>
</protein>
<feature type="domain" description="ABC transporter" evidence="3">
    <location>
        <begin position="14"/>
        <end position="257"/>
    </location>
</feature>
<sequence length="313" mass="34082">MPAAASNGVCSPAVQVSGLTFSYPDLDGTPAPGTEPVVRNMTMDLLPGQRCLLIGANGAGKSTLLRVLAGKHMVPAGSVRVLGQSPFHDTQLSGSGALSYIGGSWDRDIAFAGYSIPLQGDFPAGKMIRNVPGIPAERSERLMKVLDVNPEWRMHQVSDGQRRRVQLCLGLLRPFQVLLLDEITVDLDVLGRADLFAFLREECEERNVTIIYATHIFDGLEHWPTHVMYLARGELQAFQPVDTFPEIQRGDLLGLVCSWLTKEREFNKADGRLPDGTKAAPADDGLNLANWNNGWAAGRLASSIKHSSNAVLR</sequence>
<evidence type="ECO:0000256" key="2">
    <source>
        <dbReference type="ARBA" id="ARBA00022840"/>
    </source>
</evidence>
<accession>A0AAW1QY14</accession>
<dbReference type="PANTHER" id="PTHR43158:SF2">
    <property type="entry name" value="SKFA PEPTIDE EXPORT ATP-BINDING PROTEIN SKFE"/>
    <property type="match status" value="1"/>
</dbReference>
<dbReference type="GO" id="GO:0005524">
    <property type="term" value="F:ATP binding"/>
    <property type="evidence" value="ECO:0007669"/>
    <property type="project" value="UniProtKB-KW"/>
</dbReference>
<dbReference type="GO" id="GO:0016887">
    <property type="term" value="F:ATP hydrolysis activity"/>
    <property type="evidence" value="ECO:0007669"/>
    <property type="project" value="InterPro"/>
</dbReference>
<dbReference type="InterPro" id="IPR003593">
    <property type="entry name" value="AAA+_ATPase"/>
</dbReference>
<dbReference type="PANTHER" id="PTHR43158">
    <property type="entry name" value="SKFA PEPTIDE EXPORT ATP-BINDING PROTEIN SKFE"/>
    <property type="match status" value="1"/>
</dbReference>
<evidence type="ECO:0000256" key="1">
    <source>
        <dbReference type="ARBA" id="ARBA00022741"/>
    </source>
</evidence>
<keyword evidence="5" id="KW-1185">Reference proteome</keyword>
<gene>
    <name evidence="4" type="ORF">WJX74_010560</name>
</gene>
<organism evidence="4 5">
    <name type="scientific">Apatococcus lobatus</name>
    <dbReference type="NCBI Taxonomy" id="904363"/>
    <lineage>
        <taxon>Eukaryota</taxon>
        <taxon>Viridiplantae</taxon>
        <taxon>Chlorophyta</taxon>
        <taxon>core chlorophytes</taxon>
        <taxon>Trebouxiophyceae</taxon>
        <taxon>Chlorellales</taxon>
        <taxon>Chlorellaceae</taxon>
        <taxon>Apatococcus</taxon>
    </lineage>
</organism>
<dbReference type="Gene3D" id="3.40.50.300">
    <property type="entry name" value="P-loop containing nucleotide triphosphate hydrolases"/>
    <property type="match status" value="1"/>
</dbReference>
<keyword evidence="1" id="KW-0547">Nucleotide-binding</keyword>
<evidence type="ECO:0000259" key="3">
    <source>
        <dbReference type="PROSITE" id="PS50893"/>
    </source>
</evidence>
<dbReference type="SMART" id="SM00382">
    <property type="entry name" value="AAA"/>
    <property type="match status" value="1"/>
</dbReference>
<dbReference type="AlphaFoldDB" id="A0AAW1QY14"/>
<evidence type="ECO:0000313" key="5">
    <source>
        <dbReference type="Proteomes" id="UP001438707"/>
    </source>
</evidence>